<dbReference type="InterPro" id="IPR017483">
    <property type="entry name" value="CHP03034"/>
</dbReference>
<accession>A0ABS5SUU7</accession>
<keyword evidence="2" id="KW-1185">Reference proteome</keyword>
<evidence type="ECO:0000313" key="2">
    <source>
        <dbReference type="Proteomes" id="UP000790096"/>
    </source>
</evidence>
<reference evidence="1 2" key="1">
    <citation type="submission" date="2020-04" db="EMBL/GenBank/DDBJ databases">
        <title>Genome sequencing of Rosenbergiella species.</title>
        <authorList>
            <person name="Alvarez-Perez S."/>
            <person name="Lievens B."/>
        </authorList>
    </citation>
    <scope>NUCLEOTIDE SEQUENCE [LARGE SCALE GENOMIC DNA]</scope>
    <source>
        <strain evidence="1 2">S61</strain>
    </source>
</reference>
<dbReference type="NCBIfam" id="TIGR03034">
    <property type="entry name" value="YPO3983 family protein"/>
    <property type="match status" value="1"/>
</dbReference>
<gene>
    <name evidence="1" type="ORF">HH682_00945</name>
</gene>
<sequence>MSNAVFPATVFTTQRCFNDLSTDDMRYGDMPEDRLKREFGLNYISNVVDPYTLTRLTAFDNPQSRFAGTYGGIHRGAKLSIQQCAQLLFEEMQVTSLPFSFIGPHRHLINQMLSNFQSSRGVDFHNPQLDIAYRDKLHSDYAVKKTISIMQETIGSFIDYTSRGYPQERLGDLTSAIKLSVLPKFDSLILDKINGMGITIHDVYATKIDILRLDVNNYGWKASVRFTGQDHFGLDVSDIRKQKFYQFQFFRIWFVLQRFNKFSFRPFLTTMQAVIDIKGNR</sequence>
<evidence type="ECO:0000313" key="1">
    <source>
        <dbReference type="EMBL" id="MBT0723030.1"/>
    </source>
</evidence>
<organism evidence="1 2">
    <name type="scientific">Rosenbergiella gaditana</name>
    <dbReference type="NCBI Taxonomy" id="2726987"/>
    <lineage>
        <taxon>Bacteria</taxon>
        <taxon>Pseudomonadati</taxon>
        <taxon>Pseudomonadota</taxon>
        <taxon>Gammaproteobacteria</taxon>
        <taxon>Enterobacterales</taxon>
        <taxon>Erwiniaceae</taxon>
        <taxon>Rosenbergiella</taxon>
    </lineage>
</organism>
<dbReference type="Proteomes" id="UP000790096">
    <property type="component" value="Unassembled WGS sequence"/>
</dbReference>
<protein>
    <submittedName>
        <fullName evidence="1">DUF3289 family protein</fullName>
    </submittedName>
</protein>
<dbReference type="Pfam" id="PF11692">
    <property type="entry name" value="DUF3289"/>
    <property type="match status" value="1"/>
</dbReference>
<name>A0ABS5SUU7_9GAMM</name>
<dbReference type="EMBL" id="JABBFR010000001">
    <property type="protein sequence ID" value="MBT0723030.1"/>
    <property type="molecule type" value="Genomic_DNA"/>
</dbReference>
<comment type="caution">
    <text evidence="1">The sequence shown here is derived from an EMBL/GenBank/DDBJ whole genome shotgun (WGS) entry which is preliminary data.</text>
</comment>
<proteinExistence type="predicted"/>
<dbReference type="RefSeq" id="WP_214235355.1">
    <property type="nucleotide sequence ID" value="NZ_JABBFR010000001.1"/>
</dbReference>